<dbReference type="FunFam" id="1.10.287.110:FF:000034">
    <property type="entry name" value="Chaperone protein DnaJ"/>
    <property type="match status" value="1"/>
</dbReference>
<evidence type="ECO:0000313" key="16">
    <source>
        <dbReference type="EMBL" id="AFN74696.1"/>
    </source>
</evidence>
<dbReference type="HOGENOM" id="CLU_017633_0_7_10"/>
<dbReference type="InterPro" id="IPR002939">
    <property type="entry name" value="DnaJ_C"/>
</dbReference>
<keyword evidence="8 12" id="KW-0143">Chaperone</keyword>
<dbReference type="SUPFAM" id="SSF49493">
    <property type="entry name" value="HSP40/DnaJ peptide-binding domain"/>
    <property type="match status" value="2"/>
</dbReference>
<dbReference type="InterPro" id="IPR001623">
    <property type="entry name" value="DnaJ_domain"/>
</dbReference>
<feature type="binding site" evidence="12">
    <location>
        <position position="204"/>
    </location>
    <ligand>
        <name>Zn(2+)</name>
        <dbReference type="ChEBI" id="CHEBI:29105"/>
        <label>2</label>
    </ligand>
</feature>
<dbReference type="Proteomes" id="UP000009011">
    <property type="component" value="Chromosome"/>
</dbReference>
<accession>I7A463</accession>
<comment type="cofactor">
    <cofactor evidence="12">
        <name>Zn(2+)</name>
        <dbReference type="ChEBI" id="CHEBI:29105"/>
    </cofactor>
    <text evidence="12">Binds 2 Zn(2+) ions per monomer.</text>
</comment>
<dbReference type="GO" id="GO:0042026">
    <property type="term" value="P:protein refolding"/>
    <property type="evidence" value="ECO:0007669"/>
    <property type="project" value="TreeGrafter"/>
</dbReference>
<dbReference type="PROSITE" id="PS00636">
    <property type="entry name" value="DNAJ_1"/>
    <property type="match status" value="1"/>
</dbReference>
<dbReference type="GO" id="GO:0008270">
    <property type="term" value="F:zinc ion binding"/>
    <property type="evidence" value="ECO:0007669"/>
    <property type="project" value="UniProtKB-UniRule"/>
</dbReference>
<feature type="repeat" description="CXXCXGXG motif" evidence="12">
    <location>
        <begin position="158"/>
        <end position="165"/>
    </location>
</feature>
<feature type="repeat" description="CXXCXGXG motif" evidence="12">
    <location>
        <begin position="215"/>
        <end position="222"/>
    </location>
</feature>
<sequence length="372" mass="40588">MAKRDYYEVLGVSRDASQDEIKKAYRKLAMQYHPDRNPGNKEAEEKFKEAAEAYEVLSNAEKRAKYDRFGHGGLKGGQDFHGFDNVNDIFSHFSDIFGGAFGGSSIFDDFFGGTSSRRSQRRSTGTPGSDIKINLKLTLEEIARGTTKKIKLKKYIKCDACGGSGAKAGTGHKTCTVCNGSGEIRQVSKSIFGQFVNITTCNNCGGSGKIVAEPCVKCSGDGRVYGETTIKVNVPAGVHEGSYMTLRGEGNAGKNGGPAGDIIVVFQEQPHEYFTREGDDVIYELTISFPEAVLGTEVEVPTLTGRAKLKIEPGIQPGKFLRMREKGIQHLNSHGAGDQLVRINIHVPKKVNAKEKELLKELLNMPNIKVDN</sequence>
<dbReference type="HAMAP" id="MF_01152">
    <property type="entry name" value="DnaJ"/>
    <property type="match status" value="1"/>
</dbReference>
<dbReference type="GO" id="GO:0005524">
    <property type="term" value="F:ATP binding"/>
    <property type="evidence" value="ECO:0007669"/>
    <property type="project" value="InterPro"/>
</dbReference>
<comment type="subunit">
    <text evidence="12">Homodimer.</text>
</comment>
<evidence type="ECO:0000256" key="12">
    <source>
        <dbReference type="HAMAP-Rule" id="MF_01152"/>
    </source>
</evidence>
<dbReference type="Gene3D" id="2.60.260.20">
    <property type="entry name" value="Urease metallochaperone UreE, N-terminal domain"/>
    <property type="match status" value="2"/>
</dbReference>
<dbReference type="NCBIfam" id="TIGR02349">
    <property type="entry name" value="DnaJ_bact"/>
    <property type="match status" value="1"/>
</dbReference>
<dbReference type="RefSeq" id="WP_014856130.1">
    <property type="nucleotide sequence ID" value="NC_018178.1"/>
</dbReference>
<protein>
    <recommendedName>
        <fullName evidence="11 12">Chaperone protein DnaJ</fullName>
    </recommendedName>
</protein>
<dbReference type="PROSITE" id="PS51188">
    <property type="entry name" value="ZF_CR"/>
    <property type="match status" value="1"/>
</dbReference>
<dbReference type="EMBL" id="CP003557">
    <property type="protein sequence ID" value="AFN74696.1"/>
    <property type="molecule type" value="Genomic_DNA"/>
</dbReference>
<dbReference type="OrthoDB" id="9779889at2"/>
<evidence type="ECO:0000256" key="7">
    <source>
        <dbReference type="ARBA" id="ARBA00023016"/>
    </source>
</evidence>
<dbReference type="PANTHER" id="PTHR43096">
    <property type="entry name" value="DNAJ HOMOLOG 1, MITOCHONDRIAL-RELATED"/>
    <property type="match status" value="1"/>
</dbReference>
<dbReference type="PANTHER" id="PTHR43096:SF48">
    <property type="entry name" value="CHAPERONE PROTEIN DNAJ"/>
    <property type="match status" value="1"/>
</dbReference>
<organism evidence="16 17">
    <name type="scientific">Melioribacter roseus (strain DSM 23840 / JCM 17771 / VKM B-2668 / P3M-2)</name>
    <dbReference type="NCBI Taxonomy" id="1191523"/>
    <lineage>
        <taxon>Bacteria</taxon>
        <taxon>Pseudomonadati</taxon>
        <taxon>Ignavibacteriota</taxon>
        <taxon>Ignavibacteria</taxon>
        <taxon>Ignavibacteriales</taxon>
        <taxon>Melioribacteraceae</taxon>
        <taxon>Melioribacter</taxon>
    </lineage>
</organism>
<dbReference type="InterPro" id="IPR036410">
    <property type="entry name" value="HSP_DnaJ_Cys-rich_dom_sf"/>
</dbReference>
<dbReference type="GO" id="GO:0051082">
    <property type="term" value="F:unfolded protein binding"/>
    <property type="evidence" value="ECO:0007669"/>
    <property type="project" value="UniProtKB-UniRule"/>
</dbReference>
<dbReference type="InterPro" id="IPR036869">
    <property type="entry name" value="J_dom_sf"/>
</dbReference>
<dbReference type="SUPFAM" id="SSF57938">
    <property type="entry name" value="DnaJ/Hsp40 cysteine-rich domain"/>
    <property type="match status" value="1"/>
</dbReference>
<proteinExistence type="inferred from homology"/>
<keyword evidence="3 12" id="KW-0479">Metal-binding</keyword>
<feature type="binding site" evidence="12">
    <location>
        <position position="201"/>
    </location>
    <ligand>
        <name>Zn(2+)</name>
        <dbReference type="ChEBI" id="CHEBI:29105"/>
        <label>2</label>
    </ligand>
</feature>
<gene>
    <name evidence="12" type="primary">dnaJ</name>
    <name evidence="16" type="ordered locus">MROS_1459</name>
</gene>
<reference evidence="16 17" key="1">
    <citation type="journal article" date="2013" name="PLoS ONE">
        <title>Genomic analysis of Melioribacter roseus, facultatively anaerobic organotrophic bacterium representing a novel deep lineage within Bacteriodetes/Chlorobi group.</title>
        <authorList>
            <person name="Kadnikov V.V."/>
            <person name="Mardanov A.V."/>
            <person name="Podosokorskaya O.A."/>
            <person name="Gavrilov S.N."/>
            <person name="Kublanov I.V."/>
            <person name="Beletsky A.V."/>
            <person name="Bonch-Osmolovskaya E.A."/>
            <person name="Ravin N.V."/>
        </authorList>
    </citation>
    <scope>NUCLEOTIDE SEQUENCE [LARGE SCALE GENOMIC DNA]</scope>
    <source>
        <strain evidence="17">JCM 17771 / P3M-2</strain>
    </source>
</reference>
<keyword evidence="17" id="KW-1185">Reference proteome</keyword>
<dbReference type="CDD" id="cd10719">
    <property type="entry name" value="DnaJ_zf"/>
    <property type="match status" value="1"/>
</dbReference>
<keyword evidence="6 12" id="KW-0862">Zinc</keyword>
<dbReference type="InterPro" id="IPR018253">
    <property type="entry name" value="DnaJ_domain_CS"/>
</dbReference>
<evidence type="ECO:0000256" key="8">
    <source>
        <dbReference type="ARBA" id="ARBA00023186"/>
    </source>
</evidence>
<evidence type="ECO:0000256" key="10">
    <source>
        <dbReference type="ARBA" id="ARBA00061004"/>
    </source>
</evidence>
<comment type="subcellular location">
    <subcellularLocation>
        <location evidence="12">Cytoplasm</location>
    </subcellularLocation>
</comment>
<dbReference type="eggNOG" id="COG0484">
    <property type="taxonomic scope" value="Bacteria"/>
</dbReference>
<dbReference type="NCBIfam" id="NF008035">
    <property type="entry name" value="PRK10767.1"/>
    <property type="match status" value="1"/>
</dbReference>
<feature type="repeat" description="CXXCXGXG motif" evidence="12">
    <location>
        <begin position="175"/>
        <end position="182"/>
    </location>
</feature>
<dbReference type="GO" id="GO:0031072">
    <property type="term" value="F:heat shock protein binding"/>
    <property type="evidence" value="ECO:0007669"/>
    <property type="project" value="InterPro"/>
</dbReference>
<feature type="binding site" evidence="12">
    <location>
        <position position="158"/>
    </location>
    <ligand>
        <name>Zn(2+)</name>
        <dbReference type="ChEBI" id="CHEBI:29105"/>
        <label>1</label>
    </ligand>
</feature>
<feature type="binding site" evidence="12">
    <location>
        <position position="175"/>
    </location>
    <ligand>
        <name>Zn(2+)</name>
        <dbReference type="ChEBI" id="CHEBI:29105"/>
        <label>2</label>
    </ligand>
</feature>
<keyword evidence="7 12" id="KW-0346">Stress response</keyword>
<dbReference type="CDD" id="cd06257">
    <property type="entry name" value="DnaJ"/>
    <property type="match status" value="1"/>
</dbReference>
<dbReference type="GO" id="GO:0006260">
    <property type="term" value="P:DNA replication"/>
    <property type="evidence" value="ECO:0007669"/>
    <property type="project" value="UniProtKB-KW"/>
</dbReference>
<dbReference type="Pfam" id="PF00226">
    <property type="entry name" value="DnaJ"/>
    <property type="match status" value="1"/>
</dbReference>
<feature type="binding site" evidence="12">
    <location>
        <position position="218"/>
    </location>
    <ligand>
        <name>Zn(2+)</name>
        <dbReference type="ChEBI" id="CHEBI:29105"/>
        <label>1</label>
    </ligand>
</feature>
<evidence type="ECO:0000313" key="17">
    <source>
        <dbReference type="Proteomes" id="UP000009011"/>
    </source>
</evidence>
<dbReference type="AlphaFoldDB" id="I7A463"/>
<dbReference type="CDD" id="cd10747">
    <property type="entry name" value="DnaJ_C"/>
    <property type="match status" value="1"/>
</dbReference>
<evidence type="ECO:0000259" key="14">
    <source>
        <dbReference type="PROSITE" id="PS50076"/>
    </source>
</evidence>
<evidence type="ECO:0000256" key="9">
    <source>
        <dbReference type="ARBA" id="ARBA00053423"/>
    </source>
</evidence>
<name>I7A463_MELRP</name>
<dbReference type="GO" id="GO:0009408">
    <property type="term" value="P:response to heat"/>
    <property type="evidence" value="ECO:0007669"/>
    <property type="project" value="InterPro"/>
</dbReference>
<feature type="binding site" evidence="12">
    <location>
        <position position="161"/>
    </location>
    <ligand>
        <name>Zn(2+)</name>
        <dbReference type="ChEBI" id="CHEBI:29105"/>
        <label>1</label>
    </ligand>
</feature>
<keyword evidence="5 12" id="KW-0863">Zinc-finger</keyword>
<dbReference type="PROSITE" id="PS50076">
    <property type="entry name" value="DNAJ_2"/>
    <property type="match status" value="1"/>
</dbReference>
<dbReference type="STRING" id="1191523.MROS_1459"/>
<evidence type="ECO:0000256" key="6">
    <source>
        <dbReference type="ARBA" id="ARBA00022833"/>
    </source>
</evidence>
<dbReference type="Gene3D" id="1.10.287.110">
    <property type="entry name" value="DnaJ domain"/>
    <property type="match status" value="1"/>
</dbReference>
<comment type="similarity">
    <text evidence="10 12">Belongs to the DnaJ family.</text>
</comment>
<dbReference type="Gene3D" id="2.10.230.10">
    <property type="entry name" value="Heat shock protein DnaJ, cysteine-rich domain"/>
    <property type="match status" value="1"/>
</dbReference>
<feature type="binding site" evidence="12">
    <location>
        <position position="178"/>
    </location>
    <ligand>
        <name>Zn(2+)</name>
        <dbReference type="ChEBI" id="CHEBI:29105"/>
        <label>2</label>
    </ligand>
</feature>
<feature type="domain" description="J" evidence="14">
    <location>
        <begin position="5"/>
        <end position="70"/>
    </location>
</feature>
<feature type="binding site" evidence="12">
    <location>
        <position position="215"/>
    </location>
    <ligand>
        <name>Zn(2+)</name>
        <dbReference type="ChEBI" id="CHEBI:29105"/>
        <label>1</label>
    </ligand>
</feature>
<keyword evidence="4 12" id="KW-0677">Repeat</keyword>
<evidence type="ECO:0000259" key="15">
    <source>
        <dbReference type="PROSITE" id="PS51188"/>
    </source>
</evidence>
<evidence type="ECO:0000256" key="11">
    <source>
        <dbReference type="ARBA" id="ARBA00067609"/>
    </source>
</evidence>
<comment type="domain">
    <text evidence="12">The J domain is necessary and sufficient to stimulate DnaK ATPase activity. Zinc center 1 plays an important role in the autonomous, DnaK-independent chaperone activity of DnaJ. Zinc center 2 is essential for interaction with DnaK and for DnaJ activity.</text>
</comment>
<evidence type="ECO:0000256" key="5">
    <source>
        <dbReference type="ARBA" id="ARBA00022771"/>
    </source>
</evidence>
<keyword evidence="1 12" id="KW-0963">Cytoplasm</keyword>
<evidence type="ECO:0000256" key="2">
    <source>
        <dbReference type="ARBA" id="ARBA00022705"/>
    </source>
</evidence>
<dbReference type="KEGG" id="mro:MROS_1459"/>
<dbReference type="InterPro" id="IPR001305">
    <property type="entry name" value="HSP_DnaJ_Cys-rich_dom"/>
</dbReference>
<evidence type="ECO:0000256" key="13">
    <source>
        <dbReference type="PROSITE-ProRule" id="PRU00546"/>
    </source>
</evidence>
<dbReference type="FunFam" id="2.60.260.20:FF:000005">
    <property type="entry name" value="Chaperone protein dnaJ 1, mitochondrial"/>
    <property type="match status" value="1"/>
</dbReference>
<feature type="domain" description="CR-type" evidence="15">
    <location>
        <begin position="145"/>
        <end position="227"/>
    </location>
</feature>
<evidence type="ECO:0000256" key="4">
    <source>
        <dbReference type="ARBA" id="ARBA00022737"/>
    </source>
</evidence>
<dbReference type="SMART" id="SM00271">
    <property type="entry name" value="DnaJ"/>
    <property type="match status" value="1"/>
</dbReference>
<dbReference type="InterPro" id="IPR012724">
    <property type="entry name" value="DnaJ"/>
</dbReference>
<evidence type="ECO:0000256" key="1">
    <source>
        <dbReference type="ARBA" id="ARBA00022490"/>
    </source>
</evidence>
<feature type="repeat" description="CXXCXGXG motif" evidence="12">
    <location>
        <begin position="201"/>
        <end position="208"/>
    </location>
</feature>
<dbReference type="Pfam" id="PF00684">
    <property type="entry name" value="DnaJ_CXXCXGXG"/>
    <property type="match status" value="1"/>
</dbReference>
<dbReference type="Pfam" id="PF01556">
    <property type="entry name" value="DnaJ_C"/>
    <property type="match status" value="1"/>
</dbReference>
<keyword evidence="2 12" id="KW-0235">DNA replication</keyword>
<comment type="function">
    <text evidence="9 12">Participates actively in the response to hyperosmotic and heat shock by preventing the aggregation of stress-denatured proteins and by disaggregating proteins, also in an autonomous, DnaK-independent fashion. Unfolded proteins bind initially to DnaJ; upon interaction with the DnaJ-bound protein, DnaK hydrolyzes its bound ATP, resulting in the formation of a stable complex. GrpE releases ADP from DnaK; ATP binding to DnaK triggers the release of the substrate protein, thus completing the reaction cycle. Several rounds of ATP-dependent interactions between DnaJ, DnaK and GrpE are required for fully efficient folding. Also involved, together with DnaK and GrpE, in the DNA replication of plasmids through activation of initiation proteins.</text>
</comment>
<dbReference type="PATRIC" id="fig|1191523.3.peg.1549"/>
<feature type="zinc finger region" description="CR-type" evidence="13">
    <location>
        <begin position="145"/>
        <end position="227"/>
    </location>
</feature>
<dbReference type="PRINTS" id="PR00625">
    <property type="entry name" value="JDOMAIN"/>
</dbReference>
<evidence type="ECO:0000256" key="3">
    <source>
        <dbReference type="ARBA" id="ARBA00022723"/>
    </source>
</evidence>
<dbReference type="InterPro" id="IPR008971">
    <property type="entry name" value="HSP40/DnaJ_pept-bd"/>
</dbReference>
<dbReference type="FunFam" id="2.10.230.10:FF:000002">
    <property type="entry name" value="Molecular chaperone DnaJ"/>
    <property type="match status" value="1"/>
</dbReference>
<dbReference type="GO" id="GO:0005737">
    <property type="term" value="C:cytoplasm"/>
    <property type="evidence" value="ECO:0007669"/>
    <property type="project" value="UniProtKB-SubCell"/>
</dbReference>
<dbReference type="SUPFAM" id="SSF46565">
    <property type="entry name" value="Chaperone J-domain"/>
    <property type="match status" value="1"/>
</dbReference>